<dbReference type="OrthoDB" id="6423981at2759"/>
<feature type="domain" description="Apple" evidence="2">
    <location>
        <begin position="155"/>
        <end position="233"/>
    </location>
</feature>
<dbReference type="Gene3D" id="3.50.4.10">
    <property type="entry name" value="Hepatocyte Growth Factor"/>
    <property type="match status" value="4"/>
</dbReference>
<dbReference type="Pfam" id="PF00024">
    <property type="entry name" value="PAN_1"/>
    <property type="match status" value="4"/>
</dbReference>
<dbReference type="Proteomes" id="UP000025227">
    <property type="component" value="Unplaced"/>
</dbReference>
<protein>
    <submittedName>
        <fullName evidence="5">PAN domain protein</fullName>
    </submittedName>
</protein>
<feature type="domain" description="ZP" evidence="3">
    <location>
        <begin position="647"/>
        <end position="889"/>
    </location>
</feature>
<dbReference type="PROSITE" id="PS51034">
    <property type="entry name" value="ZP_2"/>
    <property type="match status" value="1"/>
</dbReference>
<feature type="transmembrane region" description="Helical" evidence="1">
    <location>
        <begin position="21"/>
        <end position="45"/>
    </location>
</feature>
<proteinExistence type="predicted"/>
<dbReference type="SUPFAM" id="SSF57414">
    <property type="entry name" value="Hairpin loop containing domain-like"/>
    <property type="match status" value="4"/>
</dbReference>
<dbReference type="InterPro" id="IPR052774">
    <property type="entry name" value="Celegans_DevNeuronal_Protein"/>
</dbReference>
<dbReference type="PANTHER" id="PTHR47327">
    <property type="entry name" value="FI18240P1-RELATED"/>
    <property type="match status" value="1"/>
</dbReference>
<dbReference type="PANTHER" id="PTHR47327:SF19">
    <property type="entry name" value="CUTICLIN-LIKE"/>
    <property type="match status" value="1"/>
</dbReference>
<dbReference type="OMA" id="WCNAVEL"/>
<feature type="transmembrane region" description="Helical" evidence="1">
    <location>
        <begin position="932"/>
        <end position="954"/>
    </location>
</feature>
<evidence type="ECO:0000259" key="2">
    <source>
        <dbReference type="PROSITE" id="PS50948"/>
    </source>
</evidence>
<keyword evidence="1" id="KW-1133">Transmembrane helix</keyword>
<keyword evidence="4" id="KW-1185">Reference proteome</keyword>
<evidence type="ECO:0000259" key="3">
    <source>
        <dbReference type="PROSITE" id="PS51034"/>
    </source>
</evidence>
<dbReference type="InterPro" id="IPR003609">
    <property type="entry name" value="Pan_app"/>
</dbReference>
<dbReference type="CDD" id="cd01099">
    <property type="entry name" value="PAN_AP_HGF"/>
    <property type="match status" value="1"/>
</dbReference>
<feature type="domain" description="Apple" evidence="2">
    <location>
        <begin position="59"/>
        <end position="148"/>
    </location>
</feature>
<accession>A0A7I4YJK8</accession>
<dbReference type="AlphaFoldDB" id="A0A7I4YJK8"/>
<evidence type="ECO:0000256" key="1">
    <source>
        <dbReference type="SAM" id="Phobius"/>
    </source>
</evidence>
<organism evidence="4 5">
    <name type="scientific">Haemonchus contortus</name>
    <name type="common">Barber pole worm</name>
    <dbReference type="NCBI Taxonomy" id="6289"/>
    <lineage>
        <taxon>Eukaryota</taxon>
        <taxon>Metazoa</taxon>
        <taxon>Ecdysozoa</taxon>
        <taxon>Nematoda</taxon>
        <taxon>Chromadorea</taxon>
        <taxon>Rhabditida</taxon>
        <taxon>Rhabditina</taxon>
        <taxon>Rhabditomorpha</taxon>
        <taxon>Strongyloidea</taxon>
        <taxon>Trichostrongylidae</taxon>
        <taxon>Haemonchus</taxon>
    </lineage>
</organism>
<feature type="domain" description="Apple" evidence="2">
    <location>
        <begin position="328"/>
        <end position="409"/>
    </location>
</feature>
<feature type="domain" description="Apple" evidence="2">
    <location>
        <begin position="420"/>
        <end position="506"/>
    </location>
</feature>
<dbReference type="WBParaSite" id="HCON_00108420-00001">
    <property type="protein sequence ID" value="HCON_00108420-00001"/>
    <property type="gene ID" value="HCON_00108420"/>
</dbReference>
<evidence type="ECO:0000313" key="4">
    <source>
        <dbReference type="Proteomes" id="UP000025227"/>
    </source>
</evidence>
<reference evidence="5" key="1">
    <citation type="submission" date="2020-12" db="UniProtKB">
        <authorList>
            <consortium name="WormBaseParasite"/>
        </authorList>
    </citation>
    <scope>IDENTIFICATION</scope>
    <source>
        <strain evidence="5">MHco3</strain>
    </source>
</reference>
<name>A0A7I4YJK8_HAECO</name>
<dbReference type="SMART" id="SM00241">
    <property type="entry name" value="ZP"/>
    <property type="match status" value="1"/>
</dbReference>
<keyword evidence="1" id="KW-0472">Membrane</keyword>
<keyword evidence="1" id="KW-0812">Transmembrane</keyword>
<dbReference type="SMART" id="SM00473">
    <property type="entry name" value="PAN_AP"/>
    <property type="match status" value="5"/>
</dbReference>
<feature type="domain" description="Apple" evidence="2">
    <location>
        <begin position="240"/>
        <end position="318"/>
    </location>
</feature>
<dbReference type="PROSITE" id="PS50948">
    <property type="entry name" value="PAN"/>
    <property type="match status" value="5"/>
</dbReference>
<dbReference type="InterPro" id="IPR001507">
    <property type="entry name" value="ZP_dom"/>
</dbReference>
<dbReference type="GO" id="GO:0009653">
    <property type="term" value="P:anatomical structure morphogenesis"/>
    <property type="evidence" value="ECO:0007669"/>
    <property type="project" value="TreeGrafter"/>
</dbReference>
<sequence>MKPLNSLSSELMRGAATTTLLTLNVISSIAAMRLLFLSIIGYGFVVSFKSADVSSSGDCPGSLRTVFLRKPGWRRIGTGSLVRGDMAMCSHHCRHNILPSSNISFPCSGFNFRPGKTSECELFRNSSKPGATELITTEQLSFYFDKKCMRVSRRCGDSSAFVFDVRKGYTLRASTSTEFRQVGSEFHCAQACLDEECIAFAWESKYRKCLLTKDSRKENLERNKDATYYENNCIEPSSRCPPGNTVKFIFVKGADVPSFGVPVGVRSIQSCMKECIDTGLLHCRSLQFDSSTNQCFVSDESSDVAVSSPKLDLYEPFCSKVTDMAPSCNKAYAFEKILTSRLVNAAVLQELRNQTVESCLTACMGASKKCRAVNYDVTSTNCFLMSTSKTDKEANIVQEESFDYYEPACLLEATSGGASSTSDMFLLHENNRTLRQEFRNIQHWETYDLNTCWFLCRNATKFVCRAFSYSESRRECMLSSSHVEIPQDYEKLTQKSSTFHLYVRHGIQNLDIPTTQKPYTRWSFPTLVPDSVLRQAISANALEDHVFDLSSSLFVDDTGIRKTSPRPFTRAPTPSIKVAVLQRHRGPEQPVRESLIPNSSMGGVKSLATITDPELQQLAEFESIPRLATLSEHIGFVPPDNVKVQVECHDTGMNVTFLLKNPSEKYTGAVYAAERFEQCRVFVRSSSRFAIFIPRPQHNTWCNALEIDKIVSAVIVMSNDRVLPHDVTTKDDLFFHVTCNYTAATVNEIRQGVVVGGPSPVAIASSEVHRQISLQIMRRGHPVDSVFIGETLVARVESDISPDRLRVIECTAHRVGGTGPPTSVGLIADGCALLPSLMSPMTMGAHGWESSLSAFRIDGSEQIDVVCMVAVCPDESCPQQSCTLNKDRPTRSLEDEHPVRVDRRLIVKARALQDLEKDDHAFSELCLQPPTYLSALTLLALSLIIMATCICVGVKRRSNSMEDLLSISQISTPPRDLGAKYIRTLSA</sequence>
<evidence type="ECO:0000313" key="5">
    <source>
        <dbReference type="WBParaSite" id="HCON_00108420-00001"/>
    </source>
</evidence>